<gene>
    <name evidence="1" type="ORF">AKJ61_00820</name>
</gene>
<evidence type="ECO:0000313" key="1">
    <source>
        <dbReference type="EMBL" id="KXA90375.1"/>
    </source>
</evidence>
<dbReference type="EMBL" id="LHXK01000006">
    <property type="protein sequence ID" value="KXA90375.1"/>
    <property type="molecule type" value="Genomic_DNA"/>
</dbReference>
<organism evidence="1 2">
    <name type="scientific">candidate division MSBL1 archaeon SCGC-AAA259B11</name>
    <dbReference type="NCBI Taxonomy" id="1698260"/>
    <lineage>
        <taxon>Archaea</taxon>
        <taxon>Methanobacteriati</taxon>
        <taxon>Methanobacteriota</taxon>
        <taxon>candidate division MSBL1</taxon>
    </lineage>
</organism>
<dbReference type="AlphaFoldDB" id="A0A133U847"/>
<evidence type="ECO:0000313" key="2">
    <source>
        <dbReference type="Proteomes" id="UP000070184"/>
    </source>
</evidence>
<keyword evidence="2" id="KW-1185">Reference proteome</keyword>
<accession>A0A133U847</accession>
<protein>
    <submittedName>
        <fullName evidence="1">Uncharacterized protein</fullName>
    </submittedName>
</protein>
<reference evidence="1 2" key="1">
    <citation type="journal article" date="2016" name="Sci. Rep.">
        <title>Metabolic traits of an uncultured archaeal lineage -MSBL1- from brine pools of the Red Sea.</title>
        <authorList>
            <person name="Mwirichia R."/>
            <person name="Alam I."/>
            <person name="Rashid M."/>
            <person name="Vinu M."/>
            <person name="Ba-Alawi W."/>
            <person name="Anthony Kamau A."/>
            <person name="Kamanda Ngugi D."/>
            <person name="Goker M."/>
            <person name="Klenk H.P."/>
            <person name="Bajic V."/>
            <person name="Stingl U."/>
        </authorList>
    </citation>
    <scope>NUCLEOTIDE SEQUENCE [LARGE SCALE GENOMIC DNA]</scope>
    <source>
        <strain evidence="1">SCGC-AAA259B11</strain>
    </source>
</reference>
<sequence length="130" mass="14772">MGKHGQLDAARIDGAERNDDVEIGGEVKDMAIRNPIKQETAEKLVPILEEYLRDHFDIEDPEIYIMEDRLPRNRQPPVGYYKKAKDHIVDVIVFKTGVRIQSIDNEGMAEKNIRDLRDYGYGTGGDEGGQ</sequence>
<dbReference type="Proteomes" id="UP000070184">
    <property type="component" value="Unassembled WGS sequence"/>
</dbReference>
<comment type="caution">
    <text evidence="1">The sequence shown here is derived from an EMBL/GenBank/DDBJ whole genome shotgun (WGS) entry which is preliminary data.</text>
</comment>
<name>A0A133U847_9EURY</name>
<proteinExistence type="predicted"/>